<dbReference type="EMBL" id="CP000489">
    <property type="protein sequence ID" value="ABL68386.1"/>
    <property type="molecule type" value="Genomic_DNA"/>
</dbReference>
<dbReference type="AlphaFoldDB" id="A1AYP2"/>
<dbReference type="HOGENOM" id="CLU_080134_0_0_5"/>
<dbReference type="InterPro" id="IPR011928">
    <property type="entry name" value="Phage_phiJL001_Gp84"/>
</dbReference>
<dbReference type="OrthoDB" id="1633386at2"/>
<dbReference type="KEGG" id="pde:Pden_0272"/>
<evidence type="ECO:0000313" key="2">
    <source>
        <dbReference type="EMBL" id="ABL68386.1"/>
    </source>
</evidence>
<dbReference type="NCBIfam" id="TIGR02218">
    <property type="entry name" value="phg_TIGR02218"/>
    <property type="match status" value="1"/>
</dbReference>
<proteinExistence type="predicted"/>
<dbReference type="Proteomes" id="UP000000361">
    <property type="component" value="Chromosome 1"/>
</dbReference>
<dbReference type="Pfam" id="PF09931">
    <property type="entry name" value="Phage_phiJL001_Gp84_N"/>
    <property type="match status" value="1"/>
</dbReference>
<feature type="domain" description="Bacteriophage phiJL001 Gp84 C-terminal" evidence="1">
    <location>
        <begin position="195"/>
        <end position="277"/>
    </location>
</feature>
<accession>A1AYP2</accession>
<dbReference type="Pfam" id="PF09356">
    <property type="entry name" value="Phage_BR0599"/>
    <property type="match status" value="1"/>
</dbReference>
<evidence type="ECO:0000313" key="3">
    <source>
        <dbReference type="Proteomes" id="UP000000361"/>
    </source>
</evidence>
<reference evidence="3" key="1">
    <citation type="submission" date="2006-12" db="EMBL/GenBank/DDBJ databases">
        <title>Complete sequence of chromosome 1 of Paracoccus denitrificans PD1222.</title>
        <authorList>
            <person name="Copeland A."/>
            <person name="Lucas S."/>
            <person name="Lapidus A."/>
            <person name="Barry K."/>
            <person name="Detter J.C."/>
            <person name="Glavina del Rio T."/>
            <person name="Hammon N."/>
            <person name="Israni S."/>
            <person name="Dalin E."/>
            <person name="Tice H."/>
            <person name="Pitluck S."/>
            <person name="Munk A.C."/>
            <person name="Brettin T."/>
            <person name="Bruce D."/>
            <person name="Han C."/>
            <person name="Tapia R."/>
            <person name="Gilna P."/>
            <person name="Schmutz J."/>
            <person name="Larimer F."/>
            <person name="Land M."/>
            <person name="Hauser L."/>
            <person name="Kyrpides N."/>
            <person name="Lykidis A."/>
            <person name="Spiro S."/>
            <person name="Richardson D.J."/>
            <person name="Moir J.W.B."/>
            <person name="Ferguson S.J."/>
            <person name="van Spanning R.J.M."/>
            <person name="Richardson P."/>
        </authorList>
    </citation>
    <scope>NUCLEOTIDE SEQUENCE [LARGE SCALE GENOMIC DNA]</scope>
    <source>
        <strain evidence="3">Pd 1222</strain>
    </source>
</reference>
<evidence type="ECO:0000259" key="1">
    <source>
        <dbReference type="Pfam" id="PF09356"/>
    </source>
</evidence>
<organism evidence="2 3">
    <name type="scientific">Paracoccus denitrificans (strain Pd 1222)</name>
    <dbReference type="NCBI Taxonomy" id="318586"/>
    <lineage>
        <taxon>Bacteria</taxon>
        <taxon>Pseudomonadati</taxon>
        <taxon>Pseudomonadota</taxon>
        <taxon>Alphaproteobacteria</taxon>
        <taxon>Rhodobacterales</taxon>
        <taxon>Paracoccaceae</taxon>
        <taxon>Paracoccus</taxon>
    </lineage>
</organism>
<dbReference type="EnsemblBacteria" id="ABL68386">
    <property type="protein sequence ID" value="ABL68386"/>
    <property type="gene ID" value="Pden_0272"/>
</dbReference>
<sequence>MKTLPAGMQAHLDEGTTTLCWCWKITRNDGVVLGFTDHDNPLNFSGVEFEPESGFAASEIRAGSELNVDSQDAEGVLSSGRITEADIIDGRYDNAAVEVWRVNWSAPAQRVLMRRGAIGEVRRGQVAFNAEMRSLAHMLDQASGRTYQYACDAALGDARCKVALSAPEFNGAGAVTSVLRDRGFNASGLGAFAGGWFDHGVLTWTSGPNAGRQAEVTLHGKSGSAVSLSLLEAPVYAIATGHAFTIVAGCDKQHATCFQKFSNIVNFRGFPDIPGQDTVLRYARKSGLNDGQPL</sequence>
<name>A1AYP2_PARDP</name>
<dbReference type="RefSeq" id="WP_011746619.1">
    <property type="nucleotide sequence ID" value="NC_008686.1"/>
</dbReference>
<dbReference type="InterPro" id="IPR018964">
    <property type="entry name" value="Phage_phiJL001_Gp84_C"/>
</dbReference>
<dbReference type="STRING" id="318586.Pden_0272"/>
<protein>
    <recommendedName>
        <fullName evidence="1">Bacteriophage phiJL001 Gp84 C-terminal domain-containing protein</fullName>
    </recommendedName>
</protein>
<dbReference type="GeneID" id="93451493"/>
<gene>
    <name evidence="2" type="ordered locus">Pden_0272</name>
</gene>
<dbReference type="eggNOG" id="COG5449">
    <property type="taxonomic scope" value="Bacteria"/>
</dbReference>
<keyword evidence="3" id="KW-1185">Reference proteome</keyword>